<evidence type="ECO:0000256" key="2">
    <source>
        <dbReference type="SAM" id="Phobius"/>
    </source>
</evidence>
<evidence type="ECO:0000313" key="4">
    <source>
        <dbReference type="Proteomes" id="UP000694580"/>
    </source>
</evidence>
<dbReference type="GeneTree" id="ENSGT00950000183109"/>
<dbReference type="InterPro" id="IPR021684">
    <property type="entry name" value="WBP1-like"/>
</dbReference>
<sequence>TLSEQWAAMTGARGAVCGDGALLSGTSLLCHGVNNQSYICESGHCCGENSCCSYYYELWWFWLVWAIIILLSCCCVCHHRRTKHRLQQQQRQQEINLIAYREAHNYSSLPFYFRFLPSYLLPAYEEVVNRPATPPPPYSAAQACVPDQVSLETPDQPDHQGPLDQVSLRGSAHRPPSCTSSLEQLHLTSARGDAGKLHLDSDAGWRCKEASRSVLLDQGHPEEKERTPGRRRRFTGDSGIEVCVCSRAAGEGGDAREGLADGEAPGPQDFCDSCSPGGEDEERAPQQRPPVCLHLHTITEQEAPNKS</sequence>
<reference evidence="3" key="2">
    <citation type="submission" date="2025-08" db="UniProtKB">
        <authorList>
            <consortium name="Ensembl"/>
        </authorList>
    </citation>
    <scope>IDENTIFICATION</scope>
</reference>
<accession>A0AAY4DA61</accession>
<keyword evidence="2" id="KW-0812">Transmembrane</keyword>
<proteinExistence type="predicted"/>
<dbReference type="PANTHER" id="PTHR16209:SF4">
    <property type="entry name" value="WW DOMAIN BINDING PROTEIN 1-LIKE"/>
    <property type="match status" value="1"/>
</dbReference>
<dbReference type="Proteomes" id="UP000694580">
    <property type="component" value="Chromosome 8"/>
</dbReference>
<gene>
    <name evidence="3" type="primary">WBP1</name>
</gene>
<keyword evidence="4" id="KW-1185">Reference proteome</keyword>
<reference evidence="3" key="3">
    <citation type="submission" date="2025-09" db="UniProtKB">
        <authorList>
            <consortium name="Ensembl"/>
        </authorList>
    </citation>
    <scope>IDENTIFICATION</scope>
</reference>
<feature type="region of interest" description="Disordered" evidence="1">
    <location>
        <begin position="150"/>
        <end position="180"/>
    </location>
</feature>
<dbReference type="AlphaFoldDB" id="A0AAY4DA61"/>
<dbReference type="PANTHER" id="PTHR16209">
    <property type="entry name" value="VESICULAR, OVEREXPRESSED IN CANCER, PROSURVIVAL PROTEIN 1"/>
    <property type="match status" value="1"/>
</dbReference>
<keyword evidence="2" id="KW-1133">Transmembrane helix</keyword>
<reference evidence="3 4" key="1">
    <citation type="submission" date="2020-06" db="EMBL/GenBank/DDBJ databases">
        <authorList>
            <consortium name="Wellcome Sanger Institute Data Sharing"/>
        </authorList>
    </citation>
    <scope>NUCLEOTIDE SEQUENCE [LARGE SCALE GENOMIC DNA]</scope>
</reference>
<protein>
    <recommendedName>
        <fullName evidence="5">WW domain binding protein 1-like b</fullName>
    </recommendedName>
</protein>
<dbReference type="Ensembl" id="ENSDCDT00010052096.1">
    <property type="protein sequence ID" value="ENSDCDP00010042064.1"/>
    <property type="gene ID" value="ENSDCDG00010026541.1"/>
</dbReference>
<keyword evidence="2" id="KW-0472">Membrane</keyword>
<feature type="region of interest" description="Disordered" evidence="1">
    <location>
        <begin position="251"/>
        <end position="290"/>
    </location>
</feature>
<dbReference type="InterPro" id="IPR051994">
    <property type="entry name" value="WW_domain-binding"/>
</dbReference>
<evidence type="ECO:0000256" key="1">
    <source>
        <dbReference type="SAM" id="MobiDB-lite"/>
    </source>
</evidence>
<organism evidence="3 4">
    <name type="scientific">Denticeps clupeoides</name>
    <name type="common">denticle herring</name>
    <dbReference type="NCBI Taxonomy" id="299321"/>
    <lineage>
        <taxon>Eukaryota</taxon>
        <taxon>Metazoa</taxon>
        <taxon>Chordata</taxon>
        <taxon>Craniata</taxon>
        <taxon>Vertebrata</taxon>
        <taxon>Euteleostomi</taxon>
        <taxon>Actinopterygii</taxon>
        <taxon>Neopterygii</taxon>
        <taxon>Teleostei</taxon>
        <taxon>Clupei</taxon>
        <taxon>Clupeiformes</taxon>
        <taxon>Denticipitoidei</taxon>
        <taxon>Denticipitidae</taxon>
        <taxon>Denticeps</taxon>
    </lineage>
</organism>
<name>A0AAY4DA61_9TELE</name>
<feature type="transmembrane region" description="Helical" evidence="2">
    <location>
        <begin position="59"/>
        <end position="77"/>
    </location>
</feature>
<dbReference type="Pfam" id="PF11669">
    <property type="entry name" value="WBP-1"/>
    <property type="match status" value="1"/>
</dbReference>
<evidence type="ECO:0008006" key="5">
    <source>
        <dbReference type="Google" id="ProtNLM"/>
    </source>
</evidence>
<evidence type="ECO:0000313" key="3">
    <source>
        <dbReference type="Ensembl" id="ENSDCDP00010042064.1"/>
    </source>
</evidence>